<feature type="region of interest" description="Disordered" evidence="1">
    <location>
        <begin position="961"/>
        <end position="1162"/>
    </location>
</feature>
<feature type="region of interest" description="Disordered" evidence="1">
    <location>
        <begin position="1"/>
        <end position="223"/>
    </location>
</feature>
<feature type="compositionally biased region" description="Basic and acidic residues" evidence="1">
    <location>
        <begin position="540"/>
        <end position="552"/>
    </location>
</feature>
<feature type="compositionally biased region" description="Polar residues" evidence="1">
    <location>
        <begin position="588"/>
        <end position="610"/>
    </location>
</feature>
<feature type="region of interest" description="Disordered" evidence="1">
    <location>
        <begin position="461"/>
        <end position="726"/>
    </location>
</feature>
<accession>A0A0P1B8D1</accession>
<evidence type="ECO:0000259" key="2">
    <source>
        <dbReference type="PROSITE" id="PS50010"/>
    </source>
</evidence>
<feature type="region of interest" description="Disordered" evidence="1">
    <location>
        <begin position="895"/>
        <end position="924"/>
    </location>
</feature>
<feature type="compositionally biased region" description="Polar residues" evidence="1">
    <location>
        <begin position="850"/>
        <end position="860"/>
    </location>
</feature>
<dbReference type="STRING" id="401625.A0A0P1B8D1"/>
<dbReference type="InterPro" id="IPR035899">
    <property type="entry name" value="DBL_dom_sf"/>
</dbReference>
<feature type="compositionally biased region" description="Low complexity" evidence="1">
    <location>
        <begin position="703"/>
        <end position="726"/>
    </location>
</feature>
<feature type="compositionally biased region" description="Polar residues" evidence="1">
    <location>
        <begin position="1189"/>
        <end position="1211"/>
    </location>
</feature>
<feature type="compositionally biased region" description="Polar residues" evidence="1">
    <location>
        <begin position="483"/>
        <end position="492"/>
    </location>
</feature>
<feature type="region of interest" description="Disordered" evidence="1">
    <location>
        <begin position="1181"/>
        <end position="1217"/>
    </location>
</feature>
<feature type="compositionally biased region" description="Low complexity" evidence="1">
    <location>
        <begin position="651"/>
        <end position="678"/>
    </location>
</feature>
<evidence type="ECO:0000313" key="3">
    <source>
        <dbReference type="EMBL" id="CEH11779.1"/>
    </source>
</evidence>
<dbReference type="GO" id="GO:0005085">
    <property type="term" value="F:guanyl-nucleotide exchange factor activity"/>
    <property type="evidence" value="ECO:0007669"/>
    <property type="project" value="InterPro"/>
</dbReference>
<organism evidence="3 4">
    <name type="scientific">Ceraceosorus bombacis</name>
    <dbReference type="NCBI Taxonomy" id="401625"/>
    <lineage>
        <taxon>Eukaryota</taxon>
        <taxon>Fungi</taxon>
        <taxon>Dikarya</taxon>
        <taxon>Basidiomycota</taxon>
        <taxon>Ustilaginomycotina</taxon>
        <taxon>Exobasidiomycetes</taxon>
        <taxon>Ceraceosorales</taxon>
        <taxon>Ceraceosoraceae</taxon>
        <taxon>Ceraceosorus</taxon>
    </lineage>
</organism>
<feature type="region of interest" description="Disordered" evidence="1">
    <location>
        <begin position="303"/>
        <end position="449"/>
    </location>
</feature>
<feature type="compositionally biased region" description="Low complexity" evidence="1">
    <location>
        <begin position="519"/>
        <end position="536"/>
    </location>
</feature>
<feature type="region of interest" description="Disordered" evidence="1">
    <location>
        <begin position="739"/>
        <end position="763"/>
    </location>
</feature>
<keyword evidence="4" id="KW-1185">Reference proteome</keyword>
<feature type="compositionally biased region" description="Polar residues" evidence="1">
    <location>
        <begin position="1045"/>
        <end position="1061"/>
    </location>
</feature>
<proteinExistence type="predicted"/>
<feature type="compositionally biased region" description="Low complexity" evidence="1">
    <location>
        <begin position="320"/>
        <end position="350"/>
    </location>
</feature>
<dbReference type="SUPFAM" id="SSF48065">
    <property type="entry name" value="DBL homology domain (DH-domain)"/>
    <property type="match status" value="1"/>
</dbReference>
<feature type="compositionally biased region" description="Polar residues" evidence="1">
    <location>
        <begin position="687"/>
        <end position="697"/>
    </location>
</feature>
<feature type="compositionally biased region" description="Basic and acidic residues" evidence="1">
    <location>
        <begin position="10"/>
        <end position="19"/>
    </location>
</feature>
<sequence length="1320" mass="137620">MSKPPPFAASREHAGKVGEEGQMDQDPAPKGADDHSAGNLTKASGSSLTLAHPYSTRRPSAASIYSNSSGRRSSHGRQRSPYRNPASPPTTPLGTKSSRSKILASSAVASVEGSRWPSGDLPSPNSSIQSHRDSPSSAASDHQPQIPNESTTRASGPRPSSKASTRGRRVASAGDADPISRALPEEEVPPVPSLRPQRVQGLASSRPSSPLSVEATSPLASAGSRWIPTASASMFDLAHSKARLRGGQADVAATLSSSASADVLHGHTGHAVEASPGNEGTGAGSSAIKSTLRSRLFGLRKAKVTNGVPQADTRAHLDDSGSPSSDMSASSSNRSTSKLAAAEALQIAVATTPEEEQNAEARAAPTYPPPPVPGMANSQSQPVQLANADHLSEGVQGPAANGLRSSTPQSGSALLHPFGAAASLARSESSSSRSRESIGAEIEGAVGADEAYSHISKRSLGKLQEHASYESDARPSEGLLSASHPSEGSSPATPFFPADSSFLRLQDRARAGREEESTASEATHAVSSAALAPAAVIRNEALDRTPRARERSGSMGDRGSPKPQLGGRRPGTAEGSPRSDARLRPQSMGASPMQSPISEDSLSETRLSRSNSKRHSRRESAGSYRSLAASIAAPLPRTSSLRNTQDVLSDTPGRPSLPRRSSSTTPTTPRSPLSATRTLDSPRTKLLQMQGSSSTLSLHEAEPSSPISPASTSPSTRPSKMPGAVAALAARFENAAALRPALNGRAQHSSAPPAQGQAHDPLASAGQAELSLGASVSSIRARLGAFPTLGSRLGSGHHVNAPSPVPEEDSTSASHGLGSSQTSQDTPHLHSVLGHPLPLNQAETLEDQSSRTSISDSTAPASRLASPSIGAIESRRPALPQKNALRARAVAKSNQLGANAESGSAISAAGEPESNGCSAENAPLSPVRSSLETFAPTLDALGFSPRGEDVAFDHASASAVSVGSPASSQTGFPPWHQGVQLQPAPTPKKGGHRLSKQSPQLSVGSSVESPVGPPVPAKAAIDEPVELLDGLDTSSQPDLLEKHSQTSLTPGSQDGSSTSWRTLRKVSPSEVLGSKRKPGPSRPSSAHGESDSTVEVGTVSAKKKSSKRWPFSSKDSPDSAVTPDTISPGSFFGRSLRTRRPTEPSRPQIRRLFDSPQEEDGENGVIQAKTSMPLLRRRTSEGSEVSLGQFPSSATTDAQITHTMEQTSSAPLSPRDELSPELRRLLRRRNVISELVETEKSYASDLAVVRDIYLARARARILFLCIPSAEACIECRVAGSGNTESGLDLSWRCGTRIELLAPFCKHHWRSYDEFALVRPL</sequence>
<dbReference type="Proteomes" id="UP000054845">
    <property type="component" value="Unassembled WGS sequence"/>
</dbReference>
<feature type="compositionally biased region" description="Basic and acidic residues" evidence="1">
    <location>
        <begin position="463"/>
        <end position="475"/>
    </location>
</feature>
<name>A0A0P1B8D1_9BASI</name>
<feature type="domain" description="DH" evidence="2">
    <location>
        <begin position="1227"/>
        <end position="1254"/>
    </location>
</feature>
<reference evidence="3 4" key="1">
    <citation type="submission" date="2014-09" db="EMBL/GenBank/DDBJ databases">
        <authorList>
            <person name="Magalhaes I.L.F."/>
            <person name="Oliveira U."/>
            <person name="Santos F.R."/>
            <person name="Vidigal T.H.D.A."/>
            <person name="Brescovit A.D."/>
            <person name="Santos A.J."/>
        </authorList>
    </citation>
    <scope>NUCLEOTIDE SEQUENCE [LARGE SCALE GENOMIC DNA]</scope>
</reference>
<evidence type="ECO:0000256" key="1">
    <source>
        <dbReference type="SAM" id="MobiDB-lite"/>
    </source>
</evidence>
<dbReference type="EMBL" id="CCYA01000065">
    <property type="protein sequence ID" value="CEH11779.1"/>
    <property type="molecule type" value="Genomic_DNA"/>
</dbReference>
<evidence type="ECO:0000313" key="4">
    <source>
        <dbReference type="Proteomes" id="UP000054845"/>
    </source>
</evidence>
<feature type="region of interest" description="Disordered" evidence="1">
    <location>
        <begin position="789"/>
        <end position="879"/>
    </location>
</feature>
<feature type="compositionally biased region" description="Polar residues" evidence="1">
    <location>
        <begin position="202"/>
        <end position="219"/>
    </location>
</feature>
<dbReference type="Gene3D" id="1.20.900.10">
    <property type="entry name" value="Dbl homology (DH) domain"/>
    <property type="match status" value="1"/>
</dbReference>
<dbReference type="PROSITE" id="PS50010">
    <property type="entry name" value="DH_2"/>
    <property type="match status" value="1"/>
</dbReference>
<feature type="compositionally biased region" description="Polar residues" evidence="1">
    <location>
        <begin position="38"/>
        <end position="49"/>
    </location>
</feature>
<feature type="compositionally biased region" description="Polar residues" evidence="1">
    <location>
        <begin position="403"/>
        <end position="412"/>
    </location>
</feature>
<dbReference type="InterPro" id="IPR000219">
    <property type="entry name" value="DH_dom"/>
</dbReference>
<feature type="compositionally biased region" description="Low complexity" evidence="1">
    <location>
        <begin position="419"/>
        <end position="432"/>
    </location>
</feature>
<feature type="compositionally biased region" description="Polar residues" evidence="1">
    <location>
        <begin position="811"/>
        <end position="826"/>
    </location>
</feature>
<feature type="compositionally biased region" description="Polar residues" evidence="1">
    <location>
        <begin position="637"/>
        <end position="648"/>
    </location>
</feature>
<feature type="compositionally biased region" description="Low complexity" evidence="1">
    <location>
        <begin position="897"/>
        <end position="914"/>
    </location>
</feature>
<feature type="compositionally biased region" description="Polar residues" evidence="1">
    <location>
        <begin position="123"/>
        <end position="154"/>
    </location>
</feature>
<feature type="compositionally biased region" description="Basic and acidic residues" evidence="1">
    <location>
        <begin position="505"/>
        <end position="516"/>
    </location>
</feature>
<protein>
    <submittedName>
        <fullName evidence="3">Invasion-inducing protein tiam1 cdc24</fullName>
    </submittedName>
</protein>